<dbReference type="InterPro" id="IPR025408">
    <property type="entry name" value="DUF4134"/>
</dbReference>
<dbReference type="Pfam" id="PF13572">
    <property type="entry name" value="DUF4134"/>
    <property type="match status" value="1"/>
</dbReference>
<protein>
    <submittedName>
        <fullName evidence="3">DUF4134 domain-containing protein</fullName>
    </submittedName>
</protein>
<gene>
    <name evidence="3" type="ORF">H9791_06505</name>
</gene>
<dbReference type="AlphaFoldDB" id="A0A9E2KG07"/>
<keyword evidence="2" id="KW-0732">Signal</keyword>
<feature type="transmembrane region" description="Helical" evidence="1">
    <location>
        <begin position="59"/>
        <end position="85"/>
    </location>
</feature>
<evidence type="ECO:0000313" key="4">
    <source>
        <dbReference type="Proteomes" id="UP000824236"/>
    </source>
</evidence>
<keyword evidence="1" id="KW-1133">Transmembrane helix</keyword>
<reference evidence="3" key="2">
    <citation type="submission" date="2021-04" db="EMBL/GenBank/DDBJ databases">
        <authorList>
            <person name="Gilroy R."/>
        </authorList>
    </citation>
    <scope>NUCLEOTIDE SEQUENCE</scope>
    <source>
        <strain evidence="3">B3-3758</strain>
    </source>
</reference>
<evidence type="ECO:0000256" key="1">
    <source>
        <dbReference type="SAM" id="Phobius"/>
    </source>
</evidence>
<keyword evidence="1" id="KW-0472">Membrane</keyword>
<evidence type="ECO:0000256" key="2">
    <source>
        <dbReference type="SAM" id="SignalP"/>
    </source>
</evidence>
<feature type="chain" id="PRO_5039458335" evidence="2">
    <location>
        <begin position="36"/>
        <end position="137"/>
    </location>
</feature>
<comment type="caution">
    <text evidence="3">The sequence shown here is derived from an EMBL/GenBank/DDBJ whole genome shotgun (WGS) entry which is preliminary data.</text>
</comment>
<name>A0A9E2KG07_9BACE</name>
<keyword evidence="1" id="KW-0812">Transmembrane</keyword>
<dbReference type="Proteomes" id="UP000824236">
    <property type="component" value="Unassembled WGS sequence"/>
</dbReference>
<evidence type="ECO:0000313" key="3">
    <source>
        <dbReference type="EMBL" id="MBU3814148.1"/>
    </source>
</evidence>
<dbReference type="EMBL" id="JAHLFO010000090">
    <property type="protein sequence ID" value="MBU3814148.1"/>
    <property type="molecule type" value="Genomic_DNA"/>
</dbReference>
<accession>A0A9E2KG07</accession>
<feature type="signal peptide" evidence="2">
    <location>
        <begin position="1"/>
        <end position="35"/>
    </location>
</feature>
<organism evidence="3 4">
    <name type="scientific">Candidatus Bacteroides intestinipullorum</name>
    <dbReference type="NCBI Taxonomy" id="2838471"/>
    <lineage>
        <taxon>Bacteria</taxon>
        <taxon>Pseudomonadati</taxon>
        <taxon>Bacteroidota</taxon>
        <taxon>Bacteroidia</taxon>
        <taxon>Bacteroidales</taxon>
        <taxon>Bacteroidaceae</taxon>
        <taxon>Bacteroides</taxon>
    </lineage>
</organism>
<sequence length="137" mass="15018">MKKLKKAMQRIVGAVLYKVAMLALLLVSGPAALMAQNTAGDYTAGTNALTTVAEEIAKYVPIMVKLCYAIAGVVAIVGAISVYIAMNNEEQDVKNILVLQNWLERIRKEVTNKVLSIKRISEFLNFPILAQPTLKKI</sequence>
<reference evidence="3" key="1">
    <citation type="journal article" date="2021" name="PeerJ">
        <title>Extensive microbial diversity within the chicken gut microbiome revealed by metagenomics and culture.</title>
        <authorList>
            <person name="Gilroy R."/>
            <person name="Ravi A."/>
            <person name="Getino M."/>
            <person name="Pursley I."/>
            <person name="Horton D.L."/>
            <person name="Alikhan N.F."/>
            <person name="Baker D."/>
            <person name="Gharbi K."/>
            <person name="Hall N."/>
            <person name="Watson M."/>
            <person name="Adriaenssens E.M."/>
            <person name="Foster-Nyarko E."/>
            <person name="Jarju S."/>
            <person name="Secka A."/>
            <person name="Antonio M."/>
            <person name="Oren A."/>
            <person name="Chaudhuri R.R."/>
            <person name="La Ragione R."/>
            <person name="Hildebrand F."/>
            <person name="Pallen M.J."/>
        </authorList>
    </citation>
    <scope>NUCLEOTIDE SEQUENCE</scope>
    <source>
        <strain evidence="3">B3-3758</strain>
    </source>
</reference>
<proteinExistence type="predicted"/>